<keyword evidence="1" id="KW-0732">Signal</keyword>
<dbReference type="RefSeq" id="WP_187708596.1">
    <property type="nucleotide sequence ID" value="NZ_CP060782.1"/>
</dbReference>
<reference evidence="3 4" key="1">
    <citation type="submission" date="2020-08" db="EMBL/GenBank/DDBJ databases">
        <title>Genome sequence of Sphingomonas sediminicola KACC 15039T.</title>
        <authorList>
            <person name="Hyun D.-W."/>
            <person name="Bae J.-W."/>
        </authorList>
    </citation>
    <scope>NUCLEOTIDE SEQUENCE [LARGE SCALE GENOMIC DNA]</scope>
    <source>
        <strain evidence="3 4">KACC 15039</strain>
    </source>
</reference>
<dbReference type="EMBL" id="CP060782">
    <property type="protein sequence ID" value="QNP45641.1"/>
    <property type="molecule type" value="Genomic_DNA"/>
</dbReference>
<feature type="domain" description="Peptidase metallopeptidase" evidence="2">
    <location>
        <begin position="121"/>
        <end position="281"/>
    </location>
</feature>
<accession>A0ABX6T6Z6</accession>
<dbReference type="InterPro" id="IPR006026">
    <property type="entry name" value="Peptidase_Metallo"/>
</dbReference>
<feature type="signal peptide" evidence="1">
    <location>
        <begin position="1"/>
        <end position="33"/>
    </location>
</feature>
<dbReference type="Gene3D" id="3.40.390.10">
    <property type="entry name" value="Collagenase (Catalytic Domain)"/>
    <property type="match status" value="1"/>
</dbReference>
<feature type="chain" id="PRO_5046208555" description="Peptidase metallopeptidase domain-containing protein" evidence="1">
    <location>
        <begin position="34"/>
        <end position="303"/>
    </location>
</feature>
<evidence type="ECO:0000259" key="2">
    <source>
        <dbReference type="SMART" id="SM00235"/>
    </source>
</evidence>
<evidence type="ECO:0000313" key="3">
    <source>
        <dbReference type="EMBL" id="QNP45641.1"/>
    </source>
</evidence>
<name>A0ABX6T6Z6_9SPHN</name>
<gene>
    <name evidence="3" type="ORF">H9L14_14115</name>
</gene>
<protein>
    <recommendedName>
        <fullName evidence="2">Peptidase metallopeptidase domain-containing protein</fullName>
    </recommendedName>
</protein>
<sequence>MGANRVSQVALKHGLPAAVVGALLFAAAGNGSAQNPPQKASKADLTAADQNPIDTAALNKMLAGLPQVTFDDEGTERRYYVWEGDMLLGRDEVQAMLFAHRSLQAPARQGELLLQVRPDGRPGVWARPKRTLTYSIDCRTFESADNCRIAEQAFTKAARDWENVCPTCGVHFRKAPATAGYRPKDGSGPTFVVRYDPEGYDYLAIAFFANDPAFKRYLGVGPDFFTTDISRDGILRHELGHVLGYRHEHNRAPAGCYFEDNQWRALTPYDPKSVMHYLCGAGGTMQMVFTASDRAGHRTAYGA</sequence>
<organism evidence="3 4">
    <name type="scientific">Sphingomonas sediminicola</name>
    <dbReference type="NCBI Taxonomy" id="386874"/>
    <lineage>
        <taxon>Bacteria</taxon>
        <taxon>Pseudomonadati</taxon>
        <taxon>Pseudomonadota</taxon>
        <taxon>Alphaproteobacteria</taxon>
        <taxon>Sphingomonadales</taxon>
        <taxon>Sphingomonadaceae</taxon>
        <taxon>Sphingomonas</taxon>
    </lineage>
</organism>
<dbReference type="SMART" id="SM00235">
    <property type="entry name" value="ZnMc"/>
    <property type="match status" value="1"/>
</dbReference>
<evidence type="ECO:0000313" key="4">
    <source>
        <dbReference type="Proteomes" id="UP000516105"/>
    </source>
</evidence>
<proteinExistence type="predicted"/>
<keyword evidence="4" id="KW-1185">Reference proteome</keyword>
<evidence type="ECO:0000256" key="1">
    <source>
        <dbReference type="SAM" id="SignalP"/>
    </source>
</evidence>
<dbReference type="InterPro" id="IPR024079">
    <property type="entry name" value="MetalloPept_cat_dom_sf"/>
</dbReference>
<dbReference type="Proteomes" id="UP000516105">
    <property type="component" value="Chromosome"/>
</dbReference>
<dbReference type="SUPFAM" id="SSF55486">
    <property type="entry name" value="Metalloproteases ('zincins'), catalytic domain"/>
    <property type="match status" value="1"/>
</dbReference>